<name>A0A8J6TST4_9BACT</name>
<accession>A0A8J6TST4</accession>
<feature type="transmembrane region" description="Helical" evidence="1">
    <location>
        <begin position="6"/>
        <end position="34"/>
    </location>
</feature>
<evidence type="ECO:0000313" key="3">
    <source>
        <dbReference type="Proteomes" id="UP000605201"/>
    </source>
</evidence>
<feature type="transmembrane region" description="Helical" evidence="1">
    <location>
        <begin position="55"/>
        <end position="76"/>
    </location>
</feature>
<keyword evidence="1" id="KW-1133">Transmembrane helix</keyword>
<protein>
    <submittedName>
        <fullName evidence="2">Uncharacterized protein</fullName>
    </submittedName>
</protein>
<keyword evidence="1" id="KW-0472">Membrane</keyword>
<dbReference type="Proteomes" id="UP000605201">
    <property type="component" value="Unassembled WGS sequence"/>
</dbReference>
<evidence type="ECO:0000256" key="1">
    <source>
        <dbReference type="SAM" id="Phobius"/>
    </source>
</evidence>
<proteinExistence type="predicted"/>
<keyword evidence="1" id="KW-0812">Transmembrane</keyword>
<sequence length="156" mass="17609">MFWIIVVFAVLLSALTGYTMVIQGTTLALGRLLVSESAFIRGTGVQDAIIPKMQSIRNIAAMILFVPLFILTTYAYAWYHALWVIIATFFASTAFPIILGMRAGSVRIVSIILSDMEKRRKAYLEFGDELRSNAISDLMNRIKEIPQEDIMKEVKR</sequence>
<comment type="caution">
    <text evidence="2">The sequence shown here is derived from an EMBL/GenBank/DDBJ whole genome shotgun (WGS) entry which is preliminary data.</text>
</comment>
<evidence type="ECO:0000313" key="2">
    <source>
        <dbReference type="EMBL" id="MBC8432277.1"/>
    </source>
</evidence>
<dbReference type="AlphaFoldDB" id="A0A8J6TST4"/>
<reference evidence="2 3" key="1">
    <citation type="submission" date="2020-08" db="EMBL/GenBank/DDBJ databases">
        <title>Bridging the membrane lipid divide: bacteria of the FCB group superphylum have the potential to synthesize archaeal ether lipids.</title>
        <authorList>
            <person name="Villanueva L."/>
            <person name="Von Meijenfeldt F.A.B."/>
            <person name="Westbye A.B."/>
            <person name="Yadav S."/>
            <person name="Hopmans E.C."/>
            <person name="Dutilh B.E."/>
            <person name="Sinninghe Damste J.S."/>
        </authorList>
    </citation>
    <scope>NUCLEOTIDE SEQUENCE [LARGE SCALE GENOMIC DNA]</scope>
    <source>
        <strain evidence="2">NIOZ-UU17</strain>
    </source>
</reference>
<dbReference type="EMBL" id="JACNIG010000214">
    <property type="protein sequence ID" value="MBC8432277.1"/>
    <property type="molecule type" value="Genomic_DNA"/>
</dbReference>
<feature type="transmembrane region" description="Helical" evidence="1">
    <location>
        <begin position="82"/>
        <end position="101"/>
    </location>
</feature>
<organism evidence="2 3">
    <name type="scientific">Candidatus Desulfatibia vada</name>
    <dbReference type="NCBI Taxonomy" id="2841696"/>
    <lineage>
        <taxon>Bacteria</taxon>
        <taxon>Pseudomonadati</taxon>
        <taxon>Thermodesulfobacteriota</taxon>
        <taxon>Desulfobacteria</taxon>
        <taxon>Desulfobacterales</taxon>
        <taxon>Desulfobacterales incertae sedis</taxon>
        <taxon>Candidatus Desulfatibia</taxon>
    </lineage>
</organism>
<gene>
    <name evidence="2" type="ORF">H8D96_10185</name>
</gene>